<dbReference type="RefSeq" id="WP_198883763.1">
    <property type="nucleotide sequence ID" value="NZ_JAEKJA010000021.1"/>
</dbReference>
<name>A0A934IJX6_9HYPH</name>
<organism evidence="4 5">
    <name type="scientific">Acuticoccus mangrovi</name>
    <dbReference type="NCBI Taxonomy" id="2796142"/>
    <lineage>
        <taxon>Bacteria</taxon>
        <taxon>Pseudomonadati</taxon>
        <taxon>Pseudomonadota</taxon>
        <taxon>Alphaproteobacteria</taxon>
        <taxon>Hyphomicrobiales</taxon>
        <taxon>Amorphaceae</taxon>
        <taxon>Acuticoccus</taxon>
    </lineage>
</organism>
<dbReference type="PANTHER" id="PTHR16943">
    <property type="entry name" value="2-METHYLCITRATE DEHYDRATASE-RELATED"/>
    <property type="match status" value="1"/>
</dbReference>
<evidence type="ECO:0000313" key="5">
    <source>
        <dbReference type="Proteomes" id="UP000609531"/>
    </source>
</evidence>
<dbReference type="SUPFAM" id="SSF103378">
    <property type="entry name" value="2-methylcitrate dehydratase PrpD"/>
    <property type="match status" value="1"/>
</dbReference>
<dbReference type="InterPro" id="IPR045336">
    <property type="entry name" value="MmgE_PrpD_N"/>
</dbReference>
<feature type="domain" description="MmgE/PrpD N-terminal" evidence="2">
    <location>
        <begin position="12"/>
        <end position="243"/>
    </location>
</feature>
<keyword evidence="5" id="KW-1185">Reference proteome</keyword>
<evidence type="ECO:0000256" key="1">
    <source>
        <dbReference type="ARBA" id="ARBA00006174"/>
    </source>
</evidence>
<sequence>MAAAPPPAILARIGGWAAALAPGDIPEPVRHVARRAIIDTIGVMIAGADTAVGRLAAVEARATYAPGPARLAAGGALAGPGAAFANATAAHALDFDDNCYAGVVHGSAAVLPAALASVQEAGGDGAALLLAFVAGSEVEYAIGEVLGDAIYARGWWTSALFGTAGAAAAAGRAMGLVPGAMAAALGTALAGAGGVKAAFGSDAKPLLLGRASAAGLGAARLAAMGASGPDAALEAAAGLAALLGVTPAAERAGGPAECGWRLLTPGLDVKRVPVCLSAHAAIDALEDLCRETRVAGEAIAAIEVDAPALVWRNLGHPRPRTAREAQFSMPFVLAMTALGRPLTVAALDEAVAPDAPLAALMERVSARSSPEWDAPARRAAAPEGAALRVRLRDGRVLEAARDRPRGGADDPLSDAELDAKFLTCVAPSLGVDAAAALLARLRRLEAIADLSDLPRPAAAASAAPKETSS</sequence>
<comment type="similarity">
    <text evidence="1">Belongs to the PrpD family.</text>
</comment>
<dbReference type="Pfam" id="PF19305">
    <property type="entry name" value="MmgE_PrpD_C"/>
    <property type="match status" value="1"/>
</dbReference>
<dbReference type="Gene3D" id="3.30.1330.120">
    <property type="entry name" value="2-methylcitrate dehydratase PrpD"/>
    <property type="match status" value="1"/>
</dbReference>
<dbReference type="InterPro" id="IPR045337">
    <property type="entry name" value="MmgE_PrpD_C"/>
</dbReference>
<dbReference type="AlphaFoldDB" id="A0A934IJX6"/>
<dbReference type="Gene3D" id="1.10.4100.10">
    <property type="entry name" value="2-methylcitrate dehydratase PrpD"/>
    <property type="match status" value="1"/>
</dbReference>
<protein>
    <submittedName>
        <fullName evidence="4">MmgE/PrpD family protein</fullName>
    </submittedName>
</protein>
<evidence type="ECO:0000259" key="3">
    <source>
        <dbReference type="Pfam" id="PF19305"/>
    </source>
</evidence>
<dbReference type="GO" id="GO:0016829">
    <property type="term" value="F:lyase activity"/>
    <property type="evidence" value="ECO:0007669"/>
    <property type="project" value="InterPro"/>
</dbReference>
<dbReference type="Pfam" id="PF03972">
    <property type="entry name" value="MmgE_PrpD_N"/>
    <property type="match status" value="1"/>
</dbReference>
<accession>A0A934IJX6</accession>
<dbReference type="InterPro" id="IPR042183">
    <property type="entry name" value="MmgE/PrpD_sf_1"/>
</dbReference>
<dbReference type="InterPro" id="IPR042188">
    <property type="entry name" value="MmgE/PrpD_sf_2"/>
</dbReference>
<gene>
    <name evidence="4" type="ORF">JCR33_19290</name>
</gene>
<evidence type="ECO:0000259" key="2">
    <source>
        <dbReference type="Pfam" id="PF03972"/>
    </source>
</evidence>
<feature type="domain" description="MmgE/PrpD C-terminal" evidence="3">
    <location>
        <begin position="273"/>
        <end position="436"/>
    </location>
</feature>
<dbReference type="Proteomes" id="UP000609531">
    <property type="component" value="Unassembled WGS sequence"/>
</dbReference>
<proteinExistence type="inferred from homology"/>
<dbReference type="InterPro" id="IPR036148">
    <property type="entry name" value="MmgE/PrpD_sf"/>
</dbReference>
<evidence type="ECO:0000313" key="4">
    <source>
        <dbReference type="EMBL" id="MBJ3777858.1"/>
    </source>
</evidence>
<dbReference type="PANTHER" id="PTHR16943:SF8">
    <property type="entry name" value="2-METHYLCITRATE DEHYDRATASE"/>
    <property type="match status" value="1"/>
</dbReference>
<dbReference type="InterPro" id="IPR005656">
    <property type="entry name" value="MmgE_PrpD"/>
</dbReference>
<dbReference type="EMBL" id="JAEKJA010000021">
    <property type="protein sequence ID" value="MBJ3777858.1"/>
    <property type="molecule type" value="Genomic_DNA"/>
</dbReference>
<reference evidence="4" key="1">
    <citation type="submission" date="2020-12" db="EMBL/GenBank/DDBJ databases">
        <title>Bacterial taxonomy.</title>
        <authorList>
            <person name="Pan X."/>
        </authorList>
    </citation>
    <scope>NUCLEOTIDE SEQUENCE</scope>
    <source>
        <strain evidence="4">B2012</strain>
    </source>
</reference>
<comment type="caution">
    <text evidence="4">The sequence shown here is derived from an EMBL/GenBank/DDBJ whole genome shotgun (WGS) entry which is preliminary data.</text>
</comment>